<evidence type="ECO:0000313" key="5">
    <source>
        <dbReference type="Proteomes" id="UP001589758"/>
    </source>
</evidence>
<protein>
    <submittedName>
        <fullName evidence="4">ISAs1 family transposase</fullName>
    </submittedName>
</protein>
<dbReference type="Proteomes" id="UP001589758">
    <property type="component" value="Unassembled WGS sequence"/>
</dbReference>
<sequence length="386" mass="43890">MQDLSEQYTTSISLAFSELNDPRGYGVKHPLINIISMTLCAIISGCDNVEAISMHAQARKDFFARFLDLTAGIPSADTFHDVLNRIKPAEFTECFNQWVKGLKTNCNDIIAIDGKTLRGTADKKNNANPIHLVNAWSVENQLCFGQVRVSDKSNEITAIPTLIKMLDIKGATVTVDAMGCQHAIAGLIVSSEANYVMALKGNQGSLNEDVRLFLKTELEQNFTNTKHSFFHEVDGNHGRIEERHVWMTTEVEWLRERHENWKSINSIIVVKSIREIKNQADTQTEELRFYISSEINQDAKWIAQVIRGHWQVENNLHWQLDVSFREDELSLRSGYAAENISFMNKLTISLLKKEQTLKASIKNKRMVACIQDEYLLKVLNANNFID</sequence>
<dbReference type="RefSeq" id="WP_385877360.1">
    <property type="nucleotide sequence ID" value="NZ_JBHLXE010000097.1"/>
</dbReference>
<dbReference type="EMBL" id="JBHLXE010000097">
    <property type="protein sequence ID" value="MFC0180247.1"/>
    <property type="molecule type" value="Genomic_DNA"/>
</dbReference>
<dbReference type="Pfam" id="PF13808">
    <property type="entry name" value="DDE_Tnp_1_assoc"/>
    <property type="match status" value="1"/>
</dbReference>
<dbReference type="InterPro" id="IPR002559">
    <property type="entry name" value="Transposase_11"/>
</dbReference>
<evidence type="ECO:0000313" key="4">
    <source>
        <dbReference type="EMBL" id="MFC0180247.1"/>
    </source>
</evidence>
<dbReference type="InterPro" id="IPR051698">
    <property type="entry name" value="Transposase_11-like"/>
</dbReference>
<keyword evidence="5" id="KW-1185">Reference proteome</keyword>
<comment type="similarity">
    <text evidence="1">Belongs to the transposase 11 family.</text>
</comment>
<evidence type="ECO:0000259" key="3">
    <source>
        <dbReference type="Pfam" id="PF13808"/>
    </source>
</evidence>
<comment type="caution">
    <text evidence="4">The sequence shown here is derived from an EMBL/GenBank/DDBJ whole genome shotgun (WGS) entry which is preliminary data.</text>
</comment>
<feature type="domain" description="H repeat-associated protein N-terminal" evidence="3">
    <location>
        <begin position="15"/>
        <end position="99"/>
    </location>
</feature>
<evidence type="ECO:0000256" key="1">
    <source>
        <dbReference type="ARBA" id="ARBA00010075"/>
    </source>
</evidence>
<dbReference type="PANTHER" id="PTHR30298">
    <property type="entry name" value="H REPEAT-ASSOCIATED PREDICTED TRANSPOSASE"/>
    <property type="match status" value="1"/>
</dbReference>
<gene>
    <name evidence="4" type="ORF">ACFFIT_09185</name>
</gene>
<evidence type="ECO:0000259" key="2">
    <source>
        <dbReference type="Pfam" id="PF01609"/>
    </source>
</evidence>
<dbReference type="Pfam" id="PF01609">
    <property type="entry name" value="DDE_Tnp_1"/>
    <property type="match status" value="1"/>
</dbReference>
<feature type="domain" description="Transposase IS4-like" evidence="2">
    <location>
        <begin position="106"/>
        <end position="345"/>
    </location>
</feature>
<name>A0ABV6CB73_9GAMM</name>
<accession>A0ABV6CB73</accession>
<dbReference type="PANTHER" id="PTHR30298:SF0">
    <property type="entry name" value="PROTEIN YBFL-RELATED"/>
    <property type="match status" value="1"/>
</dbReference>
<dbReference type="NCBIfam" id="NF033564">
    <property type="entry name" value="transpos_ISAs1"/>
    <property type="match status" value="1"/>
</dbReference>
<proteinExistence type="inferred from homology"/>
<organism evidence="4 5">
    <name type="scientific">Thorsellia kenyensis</name>
    <dbReference type="NCBI Taxonomy" id="1549888"/>
    <lineage>
        <taxon>Bacteria</taxon>
        <taxon>Pseudomonadati</taxon>
        <taxon>Pseudomonadota</taxon>
        <taxon>Gammaproteobacteria</taxon>
        <taxon>Enterobacterales</taxon>
        <taxon>Thorselliaceae</taxon>
        <taxon>Thorsellia</taxon>
    </lineage>
</organism>
<dbReference type="InterPro" id="IPR032806">
    <property type="entry name" value="YbfD_N"/>
</dbReference>
<dbReference type="InterPro" id="IPR047647">
    <property type="entry name" value="ISAs1_transpos"/>
</dbReference>
<reference evidence="4 5" key="1">
    <citation type="submission" date="2024-09" db="EMBL/GenBank/DDBJ databases">
        <authorList>
            <person name="Sun Q."/>
            <person name="Mori K."/>
        </authorList>
    </citation>
    <scope>NUCLEOTIDE SEQUENCE [LARGE SCALE GENOMIC DNA]</scope>
    <source>
        <strain evidence="4 5">CCM 8545</strain>
    </source>
</reference>